<keyword evidence="7" id="KW-1185">Reference proteome</keyword>
<comment type="subunit">
    <text evidence="2">Homodimer.</text>
</comment>
<dbReference type="EMBL" id="CP093313">
    <property type="protein sequence ID" value="UWZ83210.1"/>
    <property type="molecule type" value="Genomic_DNA"/>
</dbReference>
<name>A0A9J7BN73_9BACT</name>
<evidence type="ECO:0000259" key="5">
    <source>
        <dbReference type="Pfam" id="PF00561"/>
    </source>
</evidence>
<feature type="binding site" evidence="2">
    <location>
        <position position="237"/>
    </location>
    <ligand>
        <name>substrate</name>
    </ligand>
</feature>
<keyword evidence="1 2" id="KW-0808">Transferase</keyword>
<feature type="active site" evidence="2 3">
    <location>
        <position position="340"/>
    </location>
</feature>
<dbReference type="PANTHER" id="PTHR32268">
    <property type="entry name" value="HOMOSERINE O-ACETYLTRANSFERASE"/>
    <property type="match status" value="1"/>
</dbReference>
<evidence type="ECO:0000256" key="3">
    <source>
        <dbReference type="PIRSR" id="PIRSR000443-1"/>
    </source>
</evidence>
<keyword evidence="2" id="KW-0028">Amino-acid biosynthesis</keyword>
<dbReference type="NCBIfam" id="TIGR01392">
    <property type="entry name" value="homoserO_Ac_trn"/>
    <property type="match status" value="1"/>
</dbReference>
<dbReference type="HAMAP" id="MF_00296">
    <property type="entry name" value="MetX_acyltransf"/>
    <property type="match status" value="1"/>
</dbReference>
<dbReference type="NCBIfam" id="NF001209">
    <property type="entry name" value="PRK00175.1"/>
    <property type="match status" value="1"/>
</dbReference>
<accession>A0A9J7BN73</accession>
<dbReference type="GO" id="GO:0009086">
    <property type="term" value="P:methionine biosynthetic process"/>
    <property type="evidence" value="ECO:0007669"/>
    <property type="project" value="UniProtKB-UniRule"/>
</dbReference>
<feature type="binding site" evidence="2">
    <location>
        <position position="374"/>
    </location>
    <ligand>
        <name>substrate</name>
    </ligand>
</feature>
<dbReference type="Proteomes" id="UP001059380">
    <property type="component" value="Chromosome"/>
</dbReference>
<feature type="compositionally biased region" description="Pro residues" evidence="4">
    <location>
        <begin position="23"/>
        <end position="34"/>
    </location>
</feature>
<dbReference type="EC" id="2.3.1.31" evidence="2"/>
<proteinExistence type="inferred from homology"/>
<feature type="region of interest" description="Disordered" evidence="4">
    <location>
        <begin position="1"/>
        <end position="36"/>
    </location>
</feature>
<dbReference type="Gene3D" id="3.40.50.1820">
    <property type="entry name" value="alpha/beta hydrolase"/>
    <property type="match status" value="1"/>
</dbReference>
<comment type="pathway">
    <text evidence="2">Amino-acid biosynthesis; L-methionine biosynthesis via de novo pathway; O-acetyl-L-homoserine from L-homoserine: step 1/1.</text>
</comment>
<sequence>MSQGQKTAEEAGSAQAAADTPAEPKPSRPAPPTPTYEGDFVIDEHFMLECGRTLSGLTLHYAVYGRLNAARDNAVLVCHALSGSALVHQWWPEVFAPGAVLSLDHDFVICINLLGSCYGSTGPLSVNPETGSLYGPEFPLISIADNVRAQSRLLDSLGVRRLRLVMGGSMGGMQALEWTALFPDRVERAVVIGVAPLGAMGIALNHLQRQAILRDPEWVEGNYLPQKPPTRGLSLARQIAMLSYKSAPLFNERFARNPNRNGEDPWGLDDCGGGLIGGRFDIAGYLDEQGRRFVDRFDANSYLAILRTMDTWDPLRGGRSAHEIFGQIKARLTFIGISSDTLFPPDSVREFAETIRAAGVHAEYREMVSDHGHDAFLAEQTELLRLLQ</sequence>
<dbReference type="Pfam" id="PF00561">
    <property type="entry name" value="Abhydrolase_1"/>
    <property type="match status" value="1"/>
</dbReference>
<dbReference type="InterPro" id="IPR000073">
    <property type="entry name" value="AB_hydrolase_1"/>
</dbReference>
<dbReference type="InterPro" id="IPR029058">
    <property type="entry name" value="AB_hydrolase_fold"/>
</dbReference>
<dbReference type="SUPFAM" id="SSF53474">
    <property type="entry name" value="alpha/beta-Hydrolases"/>
    <property type="match status" value="1"/>
</dbReference>
<evidence type="ECO:0000256" key="4">
    <source>
        <dbReference type="SAM" id="MobiDB-lite"/>
    </source>
</evidence>
<keyword evidence="2" id="KW-0963">Cytoplasm</keyword>
<comment type="subcellular location">
    <subcellularLocation>
        <location evidence="2">Cytoplasm</location>
    </subcellularLocation>
</comment>
<comment type="similarity">
    <text evidence="2">Belongs to the AB hydrolase superfamily. MetX family.</text>
</comment>
<evidence type="ECO:0000256" key="1">
    <source>
        <dbReference type="ARBA" id="ARBA00022679"/>
    </source>
</evidence>
<comment type="function">
    <text evidence="2">Transfers an acetyl group from acetyl-CoA to L-homoserine, forming acetyl-L-homoserine.</text>
</comment>
<dbReference type="GO" id="GO:0005737">
    <property type="term" value="C:cytoplasm"/>
    <property type="evidence" value="ECO:0007669"/>
    <property type="project" value="UniProtKB-SubCell"/>
</dbReference>
<comment type="catalytic activity">
    <reaction evidence="2">
        <text>L-homoserine + acetyl-CoA = O-acetyl-L-homoserine + CoA</text>
        <dbReference type="Rhea" id="RHEA:13701"/>
        <dbReference type="ChEBI" id="CHEBI:57287"/>
        <dbReference type="ChEBI" id="CHEBI:57288"/>
        <dbReference type="ChEBI" id="CHEBI:57476"/>
        <dbReference type="ChEBI" id="CHEBI:57716"/>
        <dbReference type="EC" id="2.3.1.31"/>
    </reaction>
</comment>
<reference evidence="6" key="1">
    <citation type="submission" date="2021-04" db="EMBL/GenBank/DDBJ databases">
        <title>Phylogenetic analysis of Acidobacteriaceae.</title>
        <authorList>
            <person name="Qiu L."/>
            <person name="Zhang Q."/>
        </authorList>
    </citation>
    <scope>NUCLEOTIDE SEQUENCE</scope>
    <source>
        <strain evidence="6">DSM 25168</strain>
    </source>
</reference>
<evidence type="ECO:0000313" key="7">
    <source>
        <dbReference type="Proteomes" id="UP001059380"/>
    </source>
</evidence>
<gene>
    <name evidence="6" type="primary">metX</name>
    <name evidence="2" type="synonym">metXA</name>
    <name evidence="6" type="ORF">MOP44_21895</name>
</gene>
<keyword evidence="2" id="KW-0486">Methionine biosynthesis</keyword>
<dbReference type="KEGG" id="orp:MOP44_21895"/>
<organism evidence="6 7">
    <name type="scientific">Occallatibacter riparius</name>
    <dbReference type="NCBI Taxonomy" id="1002689"/>
    <lineage>
        <taxon>Bacteria</taxon>
        <taxon>Pseudomonadati</taxon>
        <taxon>Acidobacteriota</taxon>
        <taxon>Terriglobia</taxon>
        <taxon>Terriglobales</taxon>
        <taxon>Acidobacteriaceae</taxon>
        <taxon>Occallatibacter</taxon>
    </lineage>
</organism>
<feature type="active site" description="Nucleophile" evidence="2 3">
    <location>
        <position position="169"/>
    </location>
</feature>
<feature type="active site" evidence="2 3">
    <location>
        <position position="373"/>
    </location>
</feature>
<dbReference type="RefSeq" id="WP_260792544.1">
    <property type="nucleotide sequence ID" value="NZ_CP093313.1"/>
</dbReference>
<keyword evidence="2 6" id="KW-0012">Acyltransferase</keyword>
<evidence type="ECO:0000256" key="2">
    <source>
        <dbReference type="HAMAP-Rule" id="MF_00296"/>
    </source>
</evidence>
<dbReference type="PIRSF" id="PIRSF000443">
    <property type="entry name" value="Homoser_Ac_trans"/>
    <property type="match status" value="1"/>
</dbReference>
<feature type="domain" description="AB hydrolase-1" evidence="5">
    <location>
        <begin position="73"/>
        <end position="377"/>
    </location>
</feature>
<dbReference type="GO" id="GO:0004414">
    <property type="term" value="F:homoserine O-acetyltransferase activity"/>
    <property type="evidence" value="ECO:0007669"/>
    <property type="project" value="UniProtKB-UniRule"/>
</dbReference>
<dbReference type="PANTHER" id="PTHR32268:SF11">
    <property type="entry name" value="HOMOSERINE O-ACETYLTRANSFERASE"/>
    <property type="match status" value="1"/>
</dbReference>
<feature type="compositionally biased region" description="Low complexity" evidence="4">
    <location>
        <begin position="10"/>
        <end position="21"/>
    </location>
</feature>
<comment type="caution">
    <text evidence="2">Lacks conserved residue(s) required for the propagation of feature annotation.</text>
</comment>
<protein>
    <recommendedName>
        <fullName evidence="2">Homoserine O-acetyltransferase</fullName>
        <shortName evidence="2">HAT</shortName>
        <ecNumber evidence="2">2.3.1.31</ecNumber>
    </recommendedName>
    <alternativeName>
        <fullName evidence="2">Homoserine transacetylase</fullName>
        <shortName evidence="2">HTA</shortName>
    </alternativeName>
</protein>
<dbReference type="GO" id="GO:0009092">
    <property type="term" value="P:homoserine metabolic process"/>
    <property type="evidence" value="ECO:0007669"/>
    <property type="project" value="TreeGrafter"/>
</dbReference>
<evidence type="ECO:0000313" key="6">
    <source>
        <dbReference type="EMBL" id="UWZ83210.1"/>
    </source>
</evidence>
<dbReference type="InterPro" id="IPR008220">
    <property type="entry name" value="HAT_MetX-like"/>
</dbReference>
<dbReference type="AlphaFoldDB" id="A0A9J7BN73"/>